<dbReference type="EMBL" id="JAPMOS010000289">
    <property type="protein sequence ID" value="KAJ4453265.1"/>
    <property type="molecule type" value="Genomic_DNA"/>
</dbReference>
<accession>A0ABQ8U237</accession>
<sequence>MGSASIFAGGLGRLRASGWWILTSHLSLTTGPNNPFPLRTGSASSTAPSTETVGDPGAGATAATGSAEPGAGANAWPGAGESSTEVDIAPTAPQKNNKVRIVARPQIIDCIPFTTAPKYVQHDENDQHFQFIISQVRPESIPHDLLDRLRCRFTSGTVDSHFFFREHFLSSPEPANPFSYSTSSILLS</sequence>
<evidence type="ECO:0000256" key="1">
    <source>
        <dbReference type="SAM" id="MobiDB-lite"/>
    </source>
</evidence>
<gene>
    <name evidence="2" type="ORF">PAPYR_12307</name>
</gene>
<protein>
    <submittedName>
        <fullName evidence="2">Uncharacterized protein</fullName>
    </submittedName>
</protein>
<name>A0ABQ8U237_9EUKA</name>
<proteinExistence type="predicted"/>
<feature type="compositionally biased region" description="Polar residues" evidence="1">
    <location>
        <begin position="41"/>
        <end position="52"/>
    </location>
</feature>
<comment type="caution">
    <text evidence="2">The sequence shown here is derived from an EMBL/GenBank/DDBJ whole genome shotgun (WGS) entry which is preliminary data.</text>
</comment>
<organism evidence="2 3">
    <name type="scientific">Paratrimastix pyriformis</name>
    <dbReference type="NCBI Taxonomy" id="342808"/>
    <lineage>
        <taxon>Eukaryota</taxon>
        <taxon>Metamonada</taxon>
        <taxon>Preaxostyla</taxon>
        <taxon>Paratrimastigidae</taxon>
        <taxon>Paratrimastix</taxon>
    </lineage>
</organism>
<dbReference type="Proteomes" id="UP001141327">
    <property type="component" value="Unassembled WGS sequence"/>
</dbReference>
<evidence type="ECO:0000313" key="2">
    <source>
        <dbReference type="EMBL" id="KAJ4453265.1"/>
    </source>
</evidence>
<feature type="region of interest" description="Disordered" evidence="1">
    <location>
        <begin position="31"/>
        <end position="92"/>
    </location>
</feature>
<evidence type="ECO:0000313" key="3">
    <source>
        <dbReference type="Proteomes" id="UP001141327"/>
    </source>
</evidence>
<feature type="compositionally biased region" description="Low complexity" evidence="1">
    <location>
        <begin position="54"/>
        <end position="81"/>
    </location>
</feature>
<keyword evidence="3" id="KW-1185">Reference proteome</keyword>
<reference evidence="2" key="1">
    <citation type="journal article" date="2022" name="bioRxiv">
        <title>Genomics of Preaxostyla Flagellates Illuminates Evolutionary Transitions and the Path Towards Mitochondrial Loss.</title>
        <authorList>
            <person name="Novak L.V.F."/>
            <person name="Treitli S.C."/>
            <person name="Pyrih J."/>
            <person name="Halakuc P."/>
            <person name="Pipaliya S.V."/>
            <person name="Vacek V."/>
            <person name="Brzon O."/>
            <person name="Soukal P."/>
            <person name="Eme L."/>
            <person name="Dacks J.B."/>
            <person name="Karnkowska A."/>
            <person name="Elias M."/>
            <person name="Hampl V."/>
        </authorList>
    </citation>
    <scope>NUCLEOTIDE SEQUENCE</scope>
    <source>
        <strain evidence="2">RCP-MX</strain>
    </source>
</reference>